<evidence type="ECO:0000256" key="1">
    <source>
        <dbReference type="SAM" id="Phobius"/>
    </source>
</evidence>
<gene>
    <name evidence="2" type="ORF">CAP_7105</name>
</gene>
<keyword evidence="1" id="KW-0472">Membrane</keyword>
<dbReference type="Proteomes" id="UP000019678">
    <property type="component" value="Unassembled WGS sequence"/>
</dbReference>
<keyword evidence="1" id="KW-1133">Transmembrane helix</keyword>
<name>A0A017SZT6_9BACT</name>
<proteinExistence type="predicted"/>
<evidence type="ECO:0000313" key="3">
    <source>
        <dbReference type="Proteomes" id="UP000019678"/>
    </source>
</evidence>
<feature type="transmembrane region" description="Helical" evidence="1">
    <location>
        <begin position="6"/>
        <end position="25"/>
    </location>
</feature>
<sequence>MGLIVGLGCGGIVLIGIIVSVVLFFKAKSAAEEILNSPEMKSLGDPGIGAPSDGSLKAELRDLRSFKGSLGGSRYFVGEIHNTGTANIGFPMAKVTLYDASNTAVESGTCMSVVRALSPGEKVPCTFMVTGNKTWKSEKVEITPQRAFLTGEVAKLDITDVKFTPKKQAYSAHDISGKVTNQSSFLAKNVMVIVSLYDKAGKIVGATQAPVAGNNLATATSARFEAKIFDVAETPDRWQVIAVGYSE</sequence>
<keyword evidence="1" id="KW-0812">Transmembrane</keyword>
<dbReference type="AlphaFoldDB" id="A0A017SZT6"/>
<organism evidence="2 3">
    <name type="scientific">Chondromyces apiculatus DSM 436</name>
    <dbReference type="NCBI Taxonomy" id="1192034"/>
    <lineage>
        <taxon>Bacteria</taxon>
        <taxon>Pseudomonadati</taxon>
        <taxon>Myxococcota</taxon>
        <taxon>Polyangia</taxon>
        <taxon>Polyangiales</taxon>
        <taxon>Polyangiaceae</taxon>
        <taxon>Chondromyces</taxon>
    </lineage>
</organism>
<dbReference type="NCBIfam" id="NF038353">
    <property type="entry name" value="FxLYD_dom"/>
    <property type="match status" value="2"/>
</dbReference>
<dbReference type="InterPro" id="IPR047676">
    <property type="entry name" value="FxLYD_dom"/>
</dbReference>
<protein>
    <submittedName>
        <fullName evidence="2">Uncharacterized protein</fullName>
    </submittedName>
</protein>
<evidence type="ECO:0000313" key="2">
    <source>
        <dbReference type="EMBL" id="EYF02483.1"/>
    </source>
</evidence>
<dbReference type="EMBL" id="ASRX01000060">
    <property type="protein sequence ID" value="EYF02483.1"/>
    <property type="molecule type" value="Genomic_DNA"/>
</dbReference>
<keyword evidence="3" id="KW-1185">Reference proteome</keyword>
<reference evidence="2 3" key="1">
    <citation type="submission" date="2013-05" db="EMBL/GenBank/DDBJ databases">
        <title>Genome assembly of Chondromyces apiculatus DSM 436.</title>
        <authorList>
            <person name="Sharma G."/>
            <person name="Khatri I."/>
            <person name="Kaur C."/>
            <person name="Mayilraj S."/>
            <person name="Subramanian S."/>
        </authorList>
    </citation>
    <scope>NUCLEOTIDE SEQUENCE [LARGE SCALE GENOMIC DNA]</scope>
    <source>
        <strain evidence="2 3">DSM 436</strain>
    </source>
</reference>
<accession>A0A017SZT6</accession>
<comment type="caution">
    <text evidence="2">The sequence shown here is derived from an EMBL/GenBank/DDBJ whole genome shotgun (WGS) entry which is preliminary data.</text>
</comment>